<dbReference type="Gene3D" id="3.30.300.210">
    <property type="entry name" value="Nutrient germinant receptor protein C, domain 3"/>
    <property type="match status" value="1"/>
</dbReference>
<accession>A0ABS3DYS8</accession>
<comment type="subcellular location">
    <subcellularLocation>
        <location evidence="1">Membrane</location>
        <topology evidence="1">Lipid-anchor</topology>
    </subcellularLocation>
</comment>
<dbReference type="PANTHER" id="PTHR35789:SF1">
    <property type="entry name" value="SPORE GERMINATION PROTEIN B3"/>
    <property type="match status" value="1"/>
</dbReference>
<dbReference type="PANTHER" id="PTHR35789">
    <property type="entry name" value="SPORE GERMINATION PROTEIN B3"/>
    <property type="match status" value="1"/>
</dbReference>
<dbReference type="Proteomes" id="UP000663970">
    <property type="component" value="Unassembled WGS sequence"/>
</dbReference>
<evidence type="ECO:0000313" key="12">
    <source>
        <dbReference type="Proteomes" id="UP000663970"/>
    </source>
</evidence>
<evidence type="ECO:0000256" key="6">
    <source>
        <dbReference type="ARBA" id="ARBA00023139"/>
    </source>
</evidence>
<proteinExistence type="inferred from homology"/>
<dbReference type="NCBIfam" id="TIGR02887">
    <property type="entry name" value="spore_ger_x_C"/>
    <property type="match status" value="1"/>
</dbReference>
<dbReference type="InterPro" id="IPR046953">
    <property type="entry name" value="Spore_GerAC-like_C"/>
</dbReference>
<reference evidence="11 12" key="1">
    <citation type="submission" date="2020-12" db="EMBL/GenBank/DDBJ databases">
        <title>Oil enriched cultivation method for isolating marine PHA-producing bacteria.</title>
        <authorList>
            <person name="Zheng W."/>
            <person name="Yu S."/>
            <person name="Huang Y."/>
        </authorList>
    </citation>
    <scope>NUCLEOTIDE SEQUENCE [LARGE SCALE GENOMIC DNA]</scope>
    <source>
        <strain evidence="11 12">SY-2-6</strain>
    </source>
</reference>
<dbReference type="PROSITE" id="PS51257">
    <property type="entry name" value="PROKAR_LIPOPROTEIN"/>
    <property type="match status" value="1"/>
</dbReference>
<keyword evidence="5" id="KW-0472">Membrane</keyword>
<sequence length="362" mass="40734">MKIKWNVLVLFSTFLLLTGCMPSKSVEESAIVQISGYDRGGEKGRIKGTVSIPQYGKSEKKTAASELYLTVDANSIKDVEKEIQKQSSKPISIGKLAVTLYSMELAQEGISDVIDVLSRDARLSRNMYLAVVDGQTQDLIENGYTQDETTSKHLQGLIENNVHHNFPSTSLHEFLYAYFAIGMDPYLPILSKKETFVEVSGIAFFDKGKVVTTLSDAKVFTFKMMKENFSRGMQDLPFQDGTIMLDNIGSTVDYKLTGTPENPGVDIHVKLESEVNEMVGVEEKPSPKLAKKMEDAFVEYFKTNAGEMIELFKKEGIDPLGLGHFAKTRTRHFDEKRWEDLYQDMDIQFTVDVEITEYGIFS</sequence>
<evidence type="ECO:0000256" key="2">
    <source>
        <dbReference type="ARBA" id="ARBA00007886"/>
    </source>
</evidence>
<name>A0ABS3DYS8_9BACI</name>
<dbReference type="Pfam" id="PF25198">
    <property type="entry name" value="Spore_GerAC_N"/>
    <property type="match status" value="1"/>
</dbReference>
<keyword evidence="4 8" id="KW-0732">Signal</keyword>
<evidence type="ECO:0000256" key="7">
    <source>
        <dbReference type="ARBA" id="ARBA00023288"/>
    </source>
</evidence>
<evidence type="ECO:0000256" key="4">
    <source>
        <dbReference type="ARBA" id="ARBA00022729"/>
    </source>
</evidence>
<dbReference type="RefSeq" id="WP_206934971.1">
    <property type="nucleotide sequence ID" value="NZ_JAEKJY010000004.1"/>
</dbReference>
<comment type="caution">
    <text evidence="11">The sequence shown here is derived from an EMBL/GenBank/DDBJ whole genome shotgun (WGS) entry which is preliminary data.</text>
</comment>
<keyword evidence="7" id="KW-0449">Lipoprotein</keyword>
<protein>
    <submittedName>
        <fullName evidence="11">Ger(X)C family spore germination protein</fullName>
    </submittedName>
</protein>
<dbReference type="InterPro" id="IPR038501">
    <property type="entry name" value="Spore_GerAC_C_sf"/>
</dbReference>
<dbReference type="InterPro" id="IPR057336">
    <property type="entry name" value="GerAC_N"/>
</dbReference>
<comment type="similarity">
    <text evidence="2">Belongs to the GerABKC lipoprotein family.</text>
</comment>
<feature type="chain" id="PRO_5046621407" evidence="8">
    <location>
        <begin position="26"/>
        <end position="362"/>
    </location>
</feature>
<keyword evidence="3" id="KW-0309">Germination</keyword>
<keyword evidence="12" id="KW-1185">Reference proteome</keyword>
<dbReference type="InterPro" id="IPR008844">
    <property type="entry name" value="Spore_GerAC-like"/>
</dbReference>
<evidence type="ECO:0000313" key="11">
    <source>
        <dbReference type="EMBL" id="MBN8236485.1"/>
    </source>
</evidence>
<dbReference type="Pfam" id="PF05504">
    <property type="entry name" value="Spore_GerAC"/>
    <property type="match status" value="1"/>
</dbReference>
<evidence type="ECO:0000256" key="5">
    <source>
        <dbReference type="ARBA" id="ARBA00023136"/>
    </source>
</evidence>
<keyword evidence="6" id="KW-0564">Palmitate</keyword>
<evidence type="ECO:0000259" key="9">
    <source>
        <dbReference type="Pfam" id="PF05504"/>
    </source>
</evidence>
<feature type="signal peptide" evidence="8">
    <location>
        <begin position="1"/>
        <end position="25"/>
    </location>
</feature>
<gene>
    <name evidence="11" type="ORF">JF544_14555</name>
</gene>
<feature type="domain" description="Spore germination GerAC-like C-terminal" evidence="9">
    <location>
        <begin position="200"/>
        <end position="359"/>
    </location>
</feature>
<evidence type="ECO:0000256" key="3">
    <source>
        <dbReference type="ARBA" id="ARBA00022544"/>
    </source>
</evidence>
<organism evidence="11 12">
    <name type="scientific">Halobacillus kuroshimensis</name>
    <dbReference type="NCBI Taxonomy" id="302481"/>
    <lineage>
        <taxon>Bacteria</taxon>
        <taxon>Bacillati</taxon>
        <taxon>Bacillota</taxon>
        <taxon>Bacilli</taxon>
        <taxon>Bacillales</taxon>
        <taxon>Bacillaceae</taxon>
        <taxon>Halobacillus</taxon>
    </lineage>
</organism>
<dbReference type="EMBL" id="JAEKJY010000004">
    <property type="protein sequence ID" value="MBN8236485.1"/>
    <property type="molecule type" value="Genomic_DNA"/>
</dbReference>
<evidence type="ECO:0000256" key="1">
    <source>
        <dbReference type="ARBA" id="ARBA00004635"/>
    </source>
</evidence>
<feature type="domain" description="Spore germination protein N-terminal" evidence="10">
    <location>
        <begin position="23"/>
        <end position="191"/>
    </location>
</feature>
<evidence type="ECO:0000256" key="8">
    <source>
        <dbReference type="SAM" id="SignalP"/>
    </source>
</evidence>
<evidence type="ECO:0000259" key="10">
    <source>
        <dbReference type="Pfam" id="PF25198"/>
    </source>
</evidence>